<reference evidence="2" key="1">
    <citation type="submission" date="2022-03" db="EMBL/GenBank/DDBJ databases">
        <title>Identification of a novel bacterium isolated from mangrove sediments.</title>
        <authorList>
            <person name="Pan X."/>
        </authorList>
    </citation>
    <scope>NUCLEOTIDE SEQUENCE</scope>
    <source>
        <strain evidence="2">B2580</strain>
    </source>
</reference>
<keyword evidence="3" id="KW-1185">Reference proteome</keyword>
<evidence type="ECO:0000313" key="3">
    <source>
        <dbReference type="Proteomes" id="UP001162880"/>
    </source>
</evidence>
<name>A0ABT0B4D8_9SPHN</name>
<dbReference type="RefSeq" id="WP_243995076.1">
    <property type="nucleotide sequence ID" value="NZ_JALHLE010000024.1"/>
</dbReference>
<feature type="signal peptide" evidence="1">
    <location>
        <begin position="1"/>
        <end position="23"/>
    </location>
</feature>
<dbReference type="EMBL" id="JALHLE010000024">
    <property type="protein sequence ID" value="MCJ2179888.1"/>
    <property type="molecule type" value="Genomic_DNA"/>
</dbReference>
<protein>
    <submittedName>
        <fullName evidence="2">UrcA family protein</fullName>
    </submittedName>
</protein>
<dbReference type="NCBIfam" id="TIGR04433">
    <property type="entry name" value="UrcA_uranyl"/>
    <property type="match status" value="1"/>
</dbReference>
<evidence type="ECO:0000313" key="2">
    <source>
        <dbReference type="EMBL" id="MCJ2179888.1"/>
    </source>
</evidence>
<dbReference type="InterPro" id="IPR030972">
    <property type="entry name" value="UrcA_uranyl"/>
</dbReference>
<accession>A0ABT0B4D8</accession>
<proteinExistence type="predicted"/>
<keyword evidence="1" id="KW-0732">Signal</keyword>
<evidence type="ECO:0000256" key="1">
    <source>
        <dbReference type="SAM" id="SignalP"/>
    </source>
</evidence>
<comment type="caution">
    <text evidence="2">The sequence shown here is derived from an EMBL/GenBank/DDBJ whole genome shotgun (WGS) entry which is preliminary data.</text>
</comment>
<dbReference type="Proteomes" id="UP001162880">
    <property type="component" value="Unassembled WGS sequence"/>
</dbReference>
<feature type="chain" id="PRO_5045130336" evidence="1">
    <location>
        <begin position="24"/>
        <end position="105"/>
    </location>
</feature>
<gene>
    <name evidence="2" type="ORF">MTR64_15060</name>
</gene>
<organism evidence="2 3">
    <name type="scientific">Novosphingobium album</name>
    <name type="common">ex Hu et al. 2023</name>
    <dbReference type="NCBI Taxonomy" id="2930093"/>
    <lineage>
        <taxon>Bacteria</taxon>
        <taxon>Pseudomonadati</taxon>
        <taxon>Pseudomonadota</taxon>
        <taxon>Alphaproteobacteria</taxon>
        <taxon>Sphingomonadales</taxon>
        <taxon>Sphingomonadaceae</taxon>
        <taxon>Novosphingobium</taxon>
    </lineage>
</organism>
<sequence>MFKNAPIAAALLGLALTTAPAFAAEKTKVRVEYTDLDLTTAEGQHTLERRLDIAARNACGMDQHTTGSRLPSPQARACYKQATARAQDVMATAIDNASEESRMGG</sequence>